<dbReference type="AlphaFoldDB" id="A0A9D2CR35"/>
<dbReference type="SUPFAM" id="SSF53335">
    <property type="entry name" value="S-adenosyl-L-methionine-dependent methyltransferases"/>
    <property type="match status" value="1"/>
</dbReference>
<evidence type="ECO:0000259" key="2">
    <source>
        <dbReference type="Pfam" id="PF26049"/>
    </source>
</evidence>
<proteinExistence type="predicted"/>
<comment type="caution">
    <text evidence="3">The sequence shown here is derived from an EMBL/GenBank/DDBJ whole genome shotgun (WGS) entry which is preliminary data.</text>
</comment>
<organism evidence="3 4">
    <name type="scientific">Candidatus Rothia avicola</name>
    <dbReference type="NCBI Taxonomy" id="2840478"/>
    <lineage>
        <taxon>Bacteria</taxon>
        <taxon>Bacillati</taxon>
        <taxon>Actinomycetota</taxon>
        <taxon>Actinomycetes</taxon>
        <taxon>Micrococcales</taxon>
        <taxon>Micrococcaceae</taxon>
        <taxon>Rothia</taxon>
    </lineage>
</organism>
<dbReference type="Pfam" id="PF05175">
    <property type="entry name" value="MTS"/>
    <property type="match status" value="1"/>
</dbReference>
<dbReference type="GO" id="GO:0008168">
    <property type="term" value="F:methyltransferase activity"/>
    <property type="evidence" value="ECO:0007669"/>
    <property type="project" value="UniProtKB-KW"/>
</dbReference>
<dbReference type="EMBL" id="DXCN01000037">
    <property type="protein sequence ID" value="HIY94833.1"/>
    <property type="molecule type" value="Genomic_DNA"/>
</dbReference>
<protein>
    <submittedName>
        <fullName evidence="3">Methyltransferase</fullName>
    </submittedName>
</protein>
<feature type="domain" description="RlmG N-terminal" evidence="2">
    <location>
        <begin position="22"/>
        <end position="203"/>
    </location>
</feature>
<accession>A0A9D2CR35</accession>
<dbReference type="InterPro" id="IPR058679">
    <property type="entry name" value="RlmG_N"/>
</dbReference>
<reference evidence="3" key="1">
    <citation type="journal article" date="2021" name="PeerJ">
        <title>Extensive microbial diversity within the chicken gut microbiome revealed by metagenomics and culture.</title>
        <authorList>
            <person name="Gilroy R."/>
            <person name="Ravi A."/>
            <person name="Getino M."/>
            <person name="Pursley I."/>
            <person name="Horton D.L."/>
            <person name="Alikhan N.F."/>
            <person name="Baker D."/>
            <person name="Gharbi K."/>
            <person name="Hall N."/>
            <person name="Watson M."/>
            <person name="Adriaenssens E.M."/>
            <person name="Foster-Nyarko E."/>
            <person name="Jarju S."/>
            <person name="Secka A."/>
            <person name="Antonio M."/>
            <person name="Oren A."/>
            <person name="Chaudhuri R.R."/>
            <person name="La Ragione R."/>
            <person name="Hildebrand F."/>
            <person name="Pallen M.J."/>
        </authorList>
    </citation>
    <scope>NUCLEOTIDE SEQUENCE</scope>
    <source>
        <strain evidence="3">ChiHjej12B11-9195</strain>
    </source>
</reference>
<dbReference type="Pfam" id="PF26049">
    <property type="entry name" value="RLMG_N"/>
    <property type="match status" value="1"/>
</dbReference>
<dbReference type="InterPro" id="IPR029063">
    <property type="entry name" value="SAM-dependent_MTases_sf"/>
</dbReference>
<gene>
    <name evidence="3" type="ORF">H9821_04105</name>
</gene>
<dbReference type="Proteomes" id="UP000824134">
    <property type="component" value="Unassembled WGS sequence"/>
</dbReference>
<evidence type="ECO:0000313" key="4">
    <source>
        <dbReference type="Proteomes" id="UP000824134"/>
    </source>
</evidence>
<evidence type="ECO:0000259" key="1">
    <source>
        <dbReference type="Pfam" id="PF05175"/>
    </source>
</evidence>
<keyword evidence="3" id="KW-0808">Transferase</keyword>
<dbReference type="InterPro" id="IPR007848">
    <property type="entry name" value="Small_mtfrase_dom"/>
</dbReference>
<feature type="non-terminal residue" evidence="3">
    <location>
        <position position="305"/>
    </location>
</feature>
<keyword evidence="3" id="KW-0489">Methyltransferase</keyword>
<dbReference type="Gene3D" id="3.40.50.150">
    <property type="entry name" value="Vaccinia Virus protein VP39"/>
    <property type="match status" value="2"/>
</dbReference>
<reference evidence="3" key="2">
    <citation type="submission" date="2021-04" db="EMBL/GenBank/DDBJ databases">
        <authorList>
            <person name="Gilroy R."/>
        </authorList>
    </citation>
    <scope>NUCLEOTIDE SEQUENCE</scope>
    <source>
        <strain evidence="3">ChiHjej12B11-9195</strain>
    </source>
</reference>
<name>A0A9D2CR35_9MICC</name>
<dbReference type="GO" id="GO:0032259">
    <property type="term" value="P:methylation"/>
    <property type="evidence" value="ECO:0007669"/>
    <property type="project" value="UniProtKB-KW"/>
</dbReference>
<sequence>MPTSSTHHLTLPVPLDSLSAGAASALDRLILADTAFASGPDGATTGDVLVLDDPTGALTLWALAHTAPGKHRVISRQRSYTDALTLHRTVSDKAPDAAARLTLAGLDPQGQVTPDTFSLYRALAHHNFKGSLALGHLPKGHAALADLAHDVARYQAEQGSETTLILGGNTKHMSTTFNETLGRSFEQVRGLRGKGKHRCLLATAPAPASEATRPDGPLQAVGGVFSGGKPDRGGQLLAANVLTDLAKQAPARPLTLVDLGCGNGSVTLEVLEHLPAGVEVARGWVTDLDVDAARSAALNLGQDAR</sequence>
<evidence type="ECO:0000313" key="3">
    <source>
        <dbReference type="EMBL" id="HIY94833.1"/>
    </source>
</evidence>
<feature type="domain" description="Methyltransferase small" evidence="1">
    <location>
        <begin position="221"/>
        <end position="300"/>
    </location>
</feature>